<evidence type="ECO:0008006" key="5">
    <source>
        <dbReference type="Google" id="ProtNLM"/>
    </source>
</evidence>
<dbReference type="EMBL" id="MCGR01000110">
    <property type="protein sequence ID" value="ORY50200.1"/>
    <property type="molecule type" value="Genomic_DNA"/>
</dbReference>
<evidence type="ECO:0000256" key="1">
    <source>
        <dbReference type="SAM" id="Coils"/>
    </source>
</evidence>
<dbReference type="OrthoDB" id="2540505at2759"/>
<protein>
    <recommendedName>
        <fullName evidence="5">F-box domain-containing protein</fullName>
    </recommendedName>
</protein>
<evidence type="ECO:0000313" key="4">
    <source>
        <dbReference type="Proteomes" id="UP000193467"/>
    </source>
</evidence>
<dbReference type="AlphaFoldDB" id="A0A1Y2CT06"/>
<sequence length="274" mass="32753">MARGKQDHKPTRKQKRMRPGQPKSKSKSNDSCPFLSLPPELIEAIVKDLPDLRSLSLTCRAFYHLYRLRLVVDRFEEGTSLDKVYCLEGAEEGEFGWKPFTIFHAIFGDRDYMEEEEADYVFLTCIEHDVAEYREDEPTRDYLTLEMSEFEIFLDFDHDQWFIDAPEDYHDWDTVIRGRLQRATPELLKKRFGPCPECKGREAVEYGSRDLAQRWPEIPQSHLPFDGPCPRCTFTYSYAVEYNREMVKEMEKEVREYMKEYEQRMMESYDDWYA</sequence>
<dbReference type="InParanoid" id="A0A1Y2CT06"/>
<evidence type="ECO:0000256" key="2">
    <source>
        <dbReference type="SAM" id="MobiDB-lite"/>
    </source>
</evidence>
<gene>
    <name evidence="3" type="ORF">BCR35DRAFT_356122</name>
</gene>
<proteinExistence type="predicted"/>
<accession>A0A1Y2CT06</accession>
<dbReference type="SUPFAM" id="SSF81383">
    <property type="entry name" value="F-box domain"/>
    <property type="match status" value="1"/>
</dbReference>
<feature type="coiled-coil region" evidence="1">
    <location>
        <begin position="240"/>
        <end position="267"/>
    </location>
</feature>
<reference evidence="3 4" key="1">
    <citation type="submission" date="2016-07" db="EMBL/GenBank/DDBJ databases">
        <title>Pervasive Adenine N6-methylation of Active Genes in Fungi.</title>
        <authorList>
            <consortium name="DOE Joint Genome Institute"/>
            <person name="Mondo S.J."/>
            <person name="Dannebaum R.O."/>
            <person name="Kuo R.C."/>
            <person name="Labutti K."/>
            <person name="Haridas S."/>
            <person name="Kuo A."/>
            <person name="Salamov A."/>
            <person name="Ahrendt S.R."/>
            <person name="Lipzen A."/>
            <person name="Sullivan W."/>
            <person name="Andreopoulos W.B."/>
            <person name="Clum A."/>
            <person name="Lindquist E."/>
            <person name="Daum C."/>
            <person name="Ramamoorthy G.K."/>
            <person name="Gryganskyi A."/>
            <person name="Culley D."/>
            <person name="Magnuson J.K."/>
            <person name="James T.Y."/>
            <person name="O'Malley M.A."/>
            <person name="Stajich J.E."/>
            <person name="Spatafora J.W."/>
            <person name="Visel A."/>
            <person name="Grigoriev I.V."/>
        </authorList>
    </citation>
    <scope>NUCLEOTIDE SEQUENCE [LARGE SCALE GENOMIC DNA]</scope>
    <source>
        <strain evidence="3 4">62-1032</strain>
    </source>
</reference>
<organism evidence="3 4">
    <name type="scientific">Leucosporidium creatinivorum</name>
    <dbReference type="NCBI Taxonomy" id="106004"/>
    <lineage>
        <taxon>Eukaryota</taxon>
        <taxon>Fungi</taxon>
        <taxon>Dikarya</taxon>
        <taxon>Basidiomycota</taxon>
        <taxon>Pucciniomycotina</taxon>
        <taxon>Microbotryomycetes</taxon>
        <taxon>Leucosporidiales</taxon>
        <taxon>Leucosporidium</taxon>
    </lineage>
</organism>
<keyword evidence="4" id="KW-1185">Reference proteome</keyword>
<dbReference type="CDD" id="cd09917">
    <property type="entry name" value="F-box_SF"/>
    <property type="match status" value="1"/>
</dbReference>
<feature type="region of interest" description="Disordered" evidence="2">
    <location>
        <begin position="1"/>
        <end position="32"/>
    </location>
</feature>
<dbReference type="InterPro" id="IPR036047">
    <property type="entry name" value="F-box-like_dom_sf"/>
</dbReference>
<keyword evidence="1" id="KW-0175">Coiled coil</keyword>
<name>A0A1Y2CT06_9BASI</name>
<comment type="caution">
    <text evidence="3">The sequence shown here is derived from an EMBL/GenBank/DDBJ whole genome shotgun (WGS) entry which is preliminary data.</text>
</comment>
<evidence type="ECO:0000313" key="3">
    <source>
        <dbReference type="EMBL" id="ORY50200.1"/>
    </source>
</evidence>
<dbReference type="Proteomes" id="UP000193467">
    <property type="component" value="Unassembled WGS sequence"/>
</dbReference>